<name>A0A199UVC0_ANACO</name>
<accession>A0A199UVC0</accession>
<dbReference type="AlphaFoldDB" id="A0A199UVC0"/>
<protein>
    <submittedName>
        <fullName evidence="1">Uncharacterized protein</fullName>
    </submittedName>
</protein>
<gene>
    <name evidence="1" type="ORF">ACMD2_03545</name>
</gene>
<evidence type="ECO:0000313" key="1">
    <source>
        <dbReference type="EMBL" id="OAY68738.1"/>
    </source>
</evidence>
<comment type="caution">
    <text evidence="1">The sequence shown here is derived from an EMBL/GenBank/DDBJ whole genome shotgun (WGS) entry which is preliminary data.</text>
</comment>
<dbReference type="EMBL" id="LSRQ01004777">
    <property type="protein sequence ID" value="OAY68738.1"/>
    <property type="molecule type" value="Genomic_DNA"/>
</dbReference>
<evidence type="ECO:0000313" key="2">
    <source>
        <dbReference type="Proteomes" id="UP000092600"/>
    </source>
</evidence>
<reference evidence="1 2" key="1">
    <citation type="journal article" date="2016" name="DNA Res.">
        <title>The draft genome of MD-2 pineapple using hybrid error correction of long reads.</title>
        <authorList>
            <person name="Redwan R.M."/>
            <person name="Saidin A."/>
            <person name="Kumar S.V."/>
        </authorList>
    </citation>
    <scope>NUCLEOTIDE SEQUENCE [LARGE SCALE GENOMIC DNA]</scope>
    <source>
        <strain evidence="2">cv. MD2</strain>
        <tissue evidence="1">Leaf</tissue>
    </source>
</reference>
<organism evidence="1 2">
    <name type="scientific">Ananas comosus</name>
    <name type="common">Pineapple</name>
    <name type="synonym">Ananas ananas</name>
    <dbReference type="NCBI Taxonomy" id="4615"/>
    <lineage>
        <taxon>Eukaryota</taxon>
        <taxon>Viridiplantae</taxon>
        <taxon>Streptophyta</taxon>
        <taxon>Embryophyta</taxon>
        <taxon>Tracheophyta</taxon>
        <taxon>Spermatophyta</taxon>
        <taxon>Magnoliopsida</taxon>
        <taxon>Liliopsida</taxon>
        <taxon>Poales</taxon>
        <taxon>Bromeliaceae</taxon>
        <taxon>Bromelioideae</taxon>
        <taxon>Ananas</taxon>
    </lineage>
</organism>
<dbReference type="Proteomes" id="UP000092600">
    <property type="component" value="Unassembled WGS sequence"/>
</dbReference>
<sequence length="129" mass="13845">MFTYLKSVEGAHVAVEEDGVVVGVAVGGVDALEPLRELNVADAIPAAVQHEAHPLADGLAVVDVVVAVEVEDEGPVGHDGGRTHQRVHRPRLLVVVVTRALLPRHVHHHRQANVHVAEVDHLLLLRQAV</sequence>
<proteinExistence type="predicted"/>